<evidence type="ECO:0000313" key="2">
    <source>
        <dbReference type="EMBL" id="KAJ4468846.1"/>
    </source>
</evidence>
<proteinExistence type="predicted"/>
<name>A0A9W8ZXR6_9AGAR</name>
<sequence length="177" mass="19641">MSGLKAIYVVGPSSTGKTTLCDALVVARTVMKEQGFTRADVDSLAMQHAIVKAQASRDRETRDQKAWAEDGVGTHSTLLSDRSAVDAVVYAALSELVVKSGNTQTLISSPEFQAILPFYRSPKSKFVLLRPIQAWIVDDGVRSLKDGEHYYDMFIELGEDCRWLEERIAIVTRAIYI</sequence>
<feature type="domain" description="NadR/Ttd14 AAA" evidence="1">
    <location>
        <begin position="7"/>
        <end position="157"/>
    </location>
</feature>
<keyword evidence="3" id="KW-1185">Reference proteome</keyword>
<organism evidence="2 3">
    <name type="scientific">Lentinula aciculospora</name>
    <dbReference type="NCBI Taxonomy" id="153920"/>
    <lineage>
        <taxon>Eukaryota</taxon>
        <taxon>Fungi</taxon>
        <taxon>Dikarya</taxon>
        <taxon>Basidiomycota</taxon>
        <taxon>Agaricomycotina</taxon>
        <taxon>Agaricomycetes</taxon>
        <taxon>Agaricomycetidae</taxon>
        <taxon>Agaricales</taxon>
        <taxon>Marasmiineae</taxon>
        <taxon>Omphalotaceae</taxon>
        <taxon>Lentinula</taxon>
    </lineage>
</organism>
<accession>A0A9W8ZXR6</accession>
<dbReference type="InterPro" id="IPR027417">
    <property type="entry name" value="P-loop_NTPase"/>
</dbReference>
<dbReference type="Proteomes" id="UP001150266">
    <property type="component" value="Unassembled WGS sequence"/>
</dbReference>
<dbReference type="Gene3D" id="3.40.50.300">
    <property type="entry name" value="P-loop containing nucleotide triphosphate hydrolases"/>
    <property type="match status" value="1"/>
</dbReference>
<dbReference type="AlphaFoldDB" id="A0A9W8ZXR6"/>
<dbReference type="SUPFAM" id="SSF52540">
    <property type="entry name" value="P-loop containing nucleoside triphosphate hydrolases"/>
    <property type="match status" value="1"/>
</dbReference>
<gene>
    <name evidence="2" type="ORF">J3R30DRAFT_3661779</name>
</gene>
<evidence type="ECO:0000313" key="3">
    <source>
        <dbReference type="Proteomes" id="UP001150266"/>
    </source>
</evidence>
<dbReference type="OrthoDB" id="6118920at2759"/>
<dbReference type="EMBL" id="JAOTPV010000034">
    <property type="protein sequence ID" value="KAJ4468846.1"/>
    <property type="molecule type" value="Genomic_DNA"/>
</dbReference>
<protein>
    <recommendedName>
        <fullName evidence="1">NadR/Ttd14 AAA domain-containing protein</fullName>
    </recommendedName>
</protein>
<evidence type="ECO:0000259" key="1">
    <source>
        <dbReference type="Pfam" id="PF13521"/>
    </source>
</evidence>
<reference evidence="2" key="1">
    <citation type="submission" date="2022-08" db="EMBL/GenBank/DDBJ databases">
        <title>A Global Phylogenomic Analysis of the Shiitake Genus Lentinula.</title>
        <authorList>
            <consortium name="DOE Joint Genome Institute"/>
            <person name="Sierra-Patev S."/>
            <person name="Min B."/>
            <person name="Naranjo-Ortiz M."/>
            <person name="Looney B."/>
            <person name="Konkel Z."/>
            <person name="Slot J.C."/>
            <person name="Sakamoto Y."/>
            <person name="Steenwyk J.L."/>
            <person name="Rokas A."/>
            <person name="Carro J."/>
            <person name="Camarero S."/>
            <person name="Ferreira P."/>
            <person name="Molpeceres G."/>
            <person name="Ruiz-Duenas F.J."/>
            <person name="Serrano A."/>
            <person name="Henrissat B."/>
            <person name="Drula E."/>
            <person name="Hughes K.W."/>
            <person name="Mata J.L."/>
            <person name="Ishikawa N.K."/>
            <person name="Vargas-Isla R."/>
            <person name="Ushijima S."/>
            <person name="Smith C.A."/>
            <person name="Ahrendt S."/>
            <person name="Andreopoulos W."/>
            <person name="He G."/>
            <person name="Labutti K."/>
            <person name="Lipzen A."/>
            <person name="Ng V."/>
            <person name="Riley R."/>
            <person name="Sandor L."/>
            <person name="Barry K."/>
            <person name="Martinez A.T."/>
            <person name="Xiao Y."/>
            <person name="Gibbons J.G."/>
            <person name="Terashima K."/>
            <person name="Grigoriev I.V."/>
            <person name="Hibbett D.S."/>
        </authorList>
    </citation>
    <scope>NUCLEOTIDE SEQUENCE</scope>
    <source>
        <strain evidence="2">JLM2183</strain>
    </source>
</reference>
<comment type="caution">
    <text evidence="2">The sequence shown here is derived from an EMBL/GenBank/DDBJ whole genome shotgun (WGS) entry which is preliminary data.</text>
</comment>
<dbReference type="InterPro" id="IPR038727">
    <property type="entry name" value="NadR/Ttd14_AAA_dom"/>
</dbReference>
<dbReference type="Pfam" id="PF13521">
    <property type="entry name" value="AAA_28"/>
    <property type="match status" value="1"/>
</dbReference>